<dbReference type="EMBL" id="CM043023">
    <property type="protein sequence ID" value="KAI4455676.1"/>
    <property type="molecule type" value="Genomic_DNA"/>
</dbReference>
<keyword evidence="2" id="KW-1185">Reference proteome</keyword>
<accession>A0ACB9SM48</accession>
<name>A0ACB9SM48_HOLOL</name>
<protein>
    <submittedName>
        <fullName evidence="1">Transposase is4</fullName>
    </submittedName>
</protein>
<evidence type="ECO:0000313" key="1">
    <source>
        <dbReference type="EMBL" id="KAI4455676.1"/>
    </source>
</evidence>
<proteinExistence type="predicted"/>
<evidence type="ECO:0000313" key="2">
    <source>
        <dbReference type="Proteomes" id="UP001056778"/>
    </source>
</evidence>
<comment type="caution">
    <text evidence="1">The sequence shown here is derived from an EMBL/GenBank/DDBJ whole genome shotgun (WGS) entry which is preliminary data.</text>
</comment>
<organism evidence="1 2">
    <name type="scientific">Holotrichia oblita</name>
    <name type="common">Chafer beetle</name>
    <dbReference type="NCBI Taxonomy" id="644536"/>
    <lineage>
        <taxon>Eukaryota</taxon>
        <taxon>Metazoa</taxon>
        <taxon>Ecdysozoa</taxon>
        <taxon>Arthropoda</taxon>
        <taxon>Hexapoda</taxon>
        <taxon>Insecta</taxon>
        <taxon>Pterygota</taxon>
        <taxon>Neoptera</taxon>
        <taxon>Endopterygota</taxon>
        <taxon>Coleoptera</taxon>
        <taxon>Polyphaga</taxon>
        <taxon>Scarabaeiformia</taxon>
        <taxon>Scarabaeidae</taxon>
        <taxon>Melolonthinae</taxon>
        <taxon>Holotrichia</taxon>
    </lineage>
</organism>
<gene>
    <name evidence="1" type="ORF">MML48_9g00012275</name>
</gene>
<dbReference type="Proteomes" id="UP001056778">
    <property type="component" value="Chromosome 9"/>
</dbReference>
<reference evidence="1" key="1">
    <citation type="submission" date="2022-04" db="EMBL/GenBank/DDBJ databases">
        <title>Chromosome-scale genome assembly of Holotrichia oblita Faldermann.</title>
        <authorList>
            <person name="Rongchong L."/>
        </authorList>
    </citation>
    <scope>NUCLEOTIDE SEQUENCE</scope>
    <source>
        <strain evidence="1">81SQS9</strain>
    </source>
</reference>
<sequence>MHPKQLFDPGNKSDAELPRELAMQSDDELSEINDSSDDEVDCVEEQLEGSDTEQEVSSGDEDNEHQHESIIFGKDLNTNWASNNPPCNVKTHSHNIVRELSGIKGIAKDAKSALDCWSAFFDNNMLNTIVYNTNKYICSKKARYSRERDCKLTDLAELKAFIGFLYSRNSVIRASVNRFLSKPCVLIEIS</sequence>